<organism evidence="2">
    <name type="scientific">Anguilla anguilla</name>
    <name type="common">European freshwater eel</name>
    <name type="synonym">Muraena anguilla</name>
    <dbReference type="NCBI Taxonomy" id="7936"/>
    <lineage>
        <taxon>Eukaryota</taxon>
        <taxon>Metazoa</taxon>
        <taxon>Chordata</taxon>
        <taxon>Craniata</taxon>
        <taxon>Vertebrata</taxon>
        <taxon>Euteleostomi</taxon>
        <taxon>Actinopterygii</taxon>
        <taxon>Neopterygii</taxon>
        <taxon>Teleostei</taxon>
        <taxon>Anguilliformes</taxon>
        <taxon>Anguillidae</taxon>
        <taxon>Anguilla</taxon>
    </lineage>
</organism>
<protein>
    <submittedName>
        <fullName evidence="2">Uncharacterized protein</fullName>
    </submittedName>
</protein>
<evidence type="ECO:0000313" key="2">
    <source>
        <dbReference type="EMBL" id="JAH34435.1"/>
    </source>
</evidence>
<evidence type="ECO:0000256" key="1">
    <source>
        <dbReference type="SAM" id="MobiDB-lite"/>
    </source>
</evidence>
<dbReference type="EMBL" id="GBXM01074142">
    <property type="protein sequence ID" value="JAH34435.1"/>
    <property type="molecule type" value="Transcribed_RNA"/>
</dbReference>
<proteinExistence type="predicted"/>
<name>A0A0E9S1A4_ANGAN</name>
<feature type="region of interest" description="Disordered" evidence="1">
    <location>
        <begin position="1"/>
        <end position="34"/>
    </location>
</feature>
<reference evidence="2" key="1">
    <citation type="submission" date="2014-11" db="EMBL/GenBank/DDBJ databases">
        <authorList>
            <person name="Amaro Gonzalez C."/>
        </authorList>
    </citation>
    <scope>NUCLEOTIDE SEQUENCE</scope>
</reference>
<dbReference type="AlphaFoldDB" id="A0A0E9S1A4"/>
<sequence>MDNFAITHQQRNRNITLSTQIEPGSSPTSNQQTT</sequence>
<accession>A0A0E9S1A4</accession>
<reference evidence="2" key="2">
    <citation type="journal article" date="2015" name="Fish Shellfish Immunol.">
        <title>Early steps in the European eel (Anguilla anguilla)-Vibrio vulnificus interaction in the gills: Role of the RtxA13 toxin.</title>
        <authorList>
            <person name="Callol A."/>
            <person name="Pajuelo D."/>
            <person name="Ebbesson L."/>
            <person name="Teles M."/>
            <person name="MacKenzie S."/>
            <person name="Amaro C."/>
        </authorList>
    </citation>
    <scope>NUCLEOTIDE SEQUENCE</scope>
</reference>